<organism evidence="1 2">
    <name type="scientific">Candidatus Iainarchaeum sp</name>
    <dbReference type="NCBI Taxonomy" id="3101447"/>
    <lineage>
        <taxon>Archaea</taxon>
        <taxon>Candidatus Iainarchaeota</taxon>
        <taxon>Candidatus Iainarchaeia</taxon>
        <taxon>Candidatus Iainarchaeales</taxon>
        <taxon>Candidatus Iainarchaeaceae</taxon>
        <taxon>Candidatus Iainarchaeum</taxon>
    </lineage>
</organism>
<dbReference type="Proteomes" id="UP000277633">
    <property type="component" value="Unassembled WGS sequence"/>
</dbReference>
<dbReference type="EMBL" id="QMWO01000079">
    <property type="protein sequence ID" value="RLG69427.1"/>
    <property type="molecule type" value="Genomic_DNA"/>
</dbReference>
<sequence>LNPNTIKTKTMNEANPIITITTSKEQGLAYIDASPATRGNLLEFELSGKNAVLNFSPNIATPVIMKVSGEKGKSIKAEYALLEHDTPIAPTSSLGYWNGLGECLDFSGAPVLEAFSYYPDSKVSENTYGLRWDPASYTGDVYLYSLLFTPAESTYILKSFSPNVKFITPNSNESITVQLDGIAAENINSISDILELVKQKKVCVTSSGSKTMFWWNPKWLLETKGSVLSIEEFEKGLSEGKCISYGS</sequence>
<evidence type="ECO:0000313" key="1">
    <source>
        <dbReference type="EMBL" id="RLG69427.1"/>
    </source>
</evidence>
<dbReference type="AlphaFoldDB" id="A0A497JG43"/>
<protein>
    <submittedName>
        <fullName evidence="1">Uncharacterized protein</fullName>
    </submittedName>
</protein>
<comment type="caution">
    <text evidence="1">The sequence shown here is derived from an EMBL/GenBank/DDBJ whole genome shotgun (WGS) entry which is preliminary data.</text>
</comment>
<gene>
    <name evidence="1" type="ORF">DRO07_02340</name>
</gene>
<accession>A0A497JG43</accession>
<proteinExistence type="predicted"/>
<evidence type="ECO:0000313" key="2">
    <source>
        <dbReference type="Proteomes" id="UP000277633"/>
    </source>
</evidence>
<feature type="non-terminal residue" evidence="1">
    <location>
        <position position="1"/>
    </location>
</feature>
<reference evidence="1 2" key="1">
    <citation type="submission" date="2018-06" db="EMBL/GenBank/DDBJ databases">
        <title>Extensive metabolic versatility and redundancy in microbially diverse, dynamic hydrothermal sediments.</title>
        <authorList>
            <person name="Dombrowski N."/>
            <person name="Teske A."/>
            <person name="Baker B.J."/>
        </authorList>
    </citation>
    <scope>NUCLEOTIDE SEQUENCE [LARGE SCALE GENOMIC DNA]</scope>
    <source>
        <strain evidence="1">B9_G13</strain>
    </source>
</reference>
<name>A0A497JG43_9ARCH</name>